<evidence type="ECO:0000313" key="4">
    <source>
        <dbReference type="Proteomes" id="UP000011087"/>
    </source>
</evidence>
<protein>
    <submittedName>
        <fullName evidence="2 3">Uncharacterized protein</fullName>
    </submittedName>
</protein>
<dbReference type="InterPro" id="IPR032675">
    <property type="entry name" value="LRR_dom_sf"/>
</dbReference>
<dbReference type="Gene3D" id="3.80.10.10">
    <property type="entry name" value="Ribonuclease Inhibitor"/>
    <property type="match status" value="1"/>
</dbReference>
<proteinExistence type="predicted"/>
<dbReference type="AlphaFoldDB" id="L1JW73"/>
<dbReference type="PaxDb" id="55529-EKX52455"/>
<keyword evidence="4" id="KW-1185">Reference proteome</keyword>
<sequence>MSTTPCNGQMTPEDGRHAELREIFDLAQREPVKALDLSFNLLRRAAGAEVEDLGGYLRPRQQAGKLEGKPSYDAKSARLRGSIDNVQIGRSSSTKNEPPQRMITGGKERREGEEKEEEEKEEEEEEEQQQQQLRLPHLEHLWLTSNLLREIPDDLGNLRSLK</sequence>
<dbReference type="InterPro" id="IPR001611">
    <property type="entry name" value="Leu-rich_rpt"/>
</dbReference>
<accession>L1JW73</accession>
<dbReference type="Proteomes" id="UP000011087">
    <property type="component" value="Unassembled WGS sequence"/>
</dbReference>
<dbReference type="GeneID" id="17309162"/>
<dbReference type="PROSITE" id="PS51450">
    <property type="entry name" value="LRR"/>
    <property type="match status" value="1"/>
</dbReference>
<dbReference type="HOGENOM" id="CLU_1638593_0_0_1"/>
<feature type="compositionally biased region" description="Basic and acidic residues" evidence="1">
    <location>
        <begin position="66"/>
        <end position="76"/>
    </location>
</feature>
<dbReference type="RefSeq" id="XP_005839435.1">
    <property type="nucleotide sequence ID" value="XM_005839378.1"/>
</dbReference>
<evidence type="ECO:0000313" key="3">
    <source>
        <dbReference type="EnsemblProtists" id="EKX52455"/>
    </source>
</evidence>
<name>L1JW73_GUITC</name>
<feature type="region of interest" description="Disordered" evidence="1">
    <location>
        <begin position="51"/>
        <end position="133"/>
    </location>
</feature>
<feature type="compositionally biased region" description="Acidic residues" evidence="1">
    <location>
        <begin position="114"/>
        <end position="128"/>
    </location>
</feature>
<evidence type="ECO:0000313" key="2">
    <source>
        <dbReference type="EMBL" id="EKX52455.1"/>
    </source>
</evidence>
<evidence type="ECO:0000256" key="1">
    <source>
        <dbReference type="SAM" id="MobiDB-lite"/>
    </source>
</evidence>
<dbReference type="EMBL" id="JH992972">
    <property type="protein sequence ID" value="EKX52455.1"/>
    <property type="molecule type" value="Genomic_DNA"/>
</dbReference>
<organism evidence="2">
    <name type="scientific">Guillardia theta (strain CCMP2712)</name>
    <name type="common">Cryptophyte</name>
    <dbReference type="NCBI Taxonomy" id="905079"/>
    <lineage>
        <taxon>Eukaryota</taxon>
        <taxon>Cryptophyceae</taxon>
        <taxon>Pyrenomonadales</taxon>
        <taxon>Geminigeraceae</taxon>
        <taxon>Guillardia</taxon>
    </lineage>
</organism>
<reference evidence="4" key="2">
    <citation type="submission" date="2012-11" db="EMBL/GenBank/DDBJ databases">
        <authorList>
            <person name="Kuo A."/>
            <person name="Curtis B.A."/>
            <person name="Tanifuji G."/>
            <person name="Burki F."/>
            <person name="Gruber A."/>
            <person name="Irimia M."/>
            <person name="Maruyama S."/>
            <person name="Arias M.C."/>
            <person name="Ball S.G."/>
            <person name="Gile G.H."/>
            <person name="Hirakawa Y."/>
            <person name="Hopkins J.F."/>
            <person name="Rensing S.A."/>
            <person name="Schmutz J."/>
            <person name="Symeonidi A."/>
            <person name="Elias M."/>
            <person name="Eveleigh R.J."/>
            <person name="Herman E.K."/>
            <person name="Klute M.J."/>
            <person name="Nakayama T."/>
            <person name="Obornik M."/>
            <person name="Reyes-Prieto A."/>
            <person name="Armbrust E.V."/>
            <person name="Aves S.J."/>
            <person name="Beiko R.G."/>
            <person name="Coutinho P."/>
            <person name="Dacks J.B."/>
            <person name="Durnford D.G."/>
            <person name="Fast N.M."/>
            <person name="Green B.R."/>
            <person name="Grisdale C."/>
            <person name="Hempe F."/>
            <person name="Henrissat B."/>
            <person name="Hoppner M.P."/>
            <person name="Ishida K.-I."/>
            <person name="Kim E."/>
            <person name="Koreny L."/>
            <person name="Kroth P.G."/>
            <person name="Liu Y."/>
            <person name="Malik S.-B."/>
            <person name="Maier U.G."/>
            <person name="McRose D."/>
            <person name="Mock T."/>
            <person name="Neilson J.A."/>
            <person name="Onodera N.T."/>
            <person name="Poole A.M."/>
            <person name="Pritham E.J."/>
            <person name="Richards T.A."/>
            <person name="Rocap G."/>
            <person name="Roy S.W."/>
            <person name="Sarai C."/>
            <person name="Schaack S."/>
            <person name="Shirato S."/>
            <person name="Slamovits C.H."/>
            <person name="Spencer D.F."/>
            <person name="Suzuki S."/>
            <person name="Worden A.Z."/>
            <person name="Zauner S."/>
            <person name="Barry K."/>
            <person name="Bell C."/>
            <person name="Bharti A.K."/>
            <person name="Crow J.A."/>
            <person name="Grimwood J."/>
            <person name="Kramer R."/>
            <person name="Lindquist E."/>
            <person name="Lucas S."/>
            <person name="Salamov A."/>
            <person name="McFadden G.I."/>
            <person name="Lane C.E."/>
            <person name="Keeling P.J."/>
            <person name="Gray M.W."/>
            <person name="Grigoriev I.V."/>
            <person name="Archibald J.M."/>
        </authorList>
    </citation>
    <scope>NUCLEOTIDE SEQUENCE</scope>
    <source>
        <strain evidence="4">CCMP2712</strain>
    </source>
</reference>
<dbReference type="KEGG" id="gtt:GUITHDRAFT_133543"/>
<reference evidence="3" key="3">
    <citation type="submission" date="2015-06" db="UniProtKB">
        <authorList>
            <consortium name="EnsemblProtists"/>
        </authorList>
    </citation>
    <scope>IDENTIFICATION</scope>
</reference>
<dbReference type="EnsemblProtists" id="EKX52455">
    <property type="protein sequence ID" value="EKX52455"/>
    <property type="gene ID" value="GUITHDRAFT_133543"/>
</dbReference>
<feature type="compositionally biased region" description="Polar residues" evidence="1">
    <location>
        <begin position="84"/>
        <end position="97"/>
    </location>
</feature>
<gene>
    <name evidence="2" type="ORF">GUITHDRAFT_133543</name>
</gene>
<reference evidence="2 4" key="1">
    <citation type="journal article" date="2012" name="Nature">
        <title>Algal genomes reveal evolutionary mosaicism and the fate of nucleomorphs.</title>
        <authorList>
            <consortium name="DOE Joint Genome Institute"/>
            <person name="Curtis B.A."/>
            <person name="Tanifuji G."/>
            <person name="Burki F."/>
            <person name="Gruber A."/>
            <person name="Irimia M."/>
            <person name="Maruyama S."/>
            <person name="Arias M.C."/>
            <person name="Ball S.G."/>
            <person name="Gile G.H."/>
            <person name="Hirakawa Y."/>
            <person name="Hopkins J.F."/>
            <person name="Kuo A."/>
            <person name="Rensing S.A."/>
            <person name="Schmutz J."/>
            <person name="Symeonidi A."/>
            <person name="Elias M."/>
            <person name="Eveleigh R.J."/>
            <person name="Herman E.K."/>
            <person name="Klute M.J."/>
            <person name="Nakayama T."/>
            <person name="Obornik M."/>
            <person name="Reyes-Prieto A."/>
            <person name="Armbrust E.V."/>
            <person name="Aves S.J."/>
            <person name="Beiko R.G."/>
            <person name="Coutinho P."/>
            <person name="Dacks J.B."/>
            <person name="Durnford D.G."/>
            <person name="Fast N.M."/>
            <person name="Green B.R."/>
            <person name="Grisdale C.J."/>
            <person name="Hempel F."/>
            <person name="Henrissat B."/>
            <person name="Hoppner M.P."/>
            <person name="Ishida K."/>
            <person name="Kim E."/>
            <person name="Koreny L."/>
            <person name="Kroth P.G."/>
            <person name="Liu Y."/>
            <person name="Malik S.B."/>
            <person name="Maier U.G."/>
            <person name="McRose D."/>
            <person name="Mock T."/>
            <person name="Neilson J.A."/>
            <person name="Onodera N.T."/>
            <person name="Poole A.M."/>
            <person name="Pritham E.J."/>
            <person name="Richards T.A."/>
            <person name="Rocap G."/>
            <person name="Roy S.W."/>
            <person name="Sarai C."/>
            <person name="Schaack S."/>
            <person name="Shirato S."/>
            <person name="Slamovits C.H."/>
            <person name="Spencer D.F."/>
            <person name="Suzuki S."/>
            <person name="Worden A.Z."/>
            <person name="Zauner S."/>
            <person name="Barry K."/>
            <person name="Bell C."/>
            <person name="Bharti A.K."/>
            <person name="Crow J.A."/>
            <person name="Grimwood J."/>
            <person name="Kramer R."/>
            <person name="Lindquist E."/>
            <person name="Lucas S."/>
            <person name="Salamov A."/>
            <person name="McFadden G.I."/>
            <person name="Lane C.E."/>
            <person name="Keeling P.J."/>
            <person name="Gray M.W."/>
            <person name="Grigoriev I.V."/>
            <person name="Archibald J.M."/>
        </authorList>
    </citation>
    <scope>NUCLEOTIDE SEQUENCE</scope>
    <source>
        <strain evidence="2 4">CCMP2712</strain>
    </source>
</reference>